<protein>
    <submittedName>
        <fullName evidence="2">Uncharacterized protein</fullName>
    </submittedName>
</protein>
<reference evidence="2 3" key="1">
    <citation type="journal article" date="2023" name="IMA Fungus">
        <title>Comparative genomic study of the Penicillium genus elucidates a diverse pangenome and 15 lateral gene transfer events.</title>
        <authorList>
            <person name="Petersen C."/>
            <person name="Sorensen T."/>
            <person name="Nielsen M.R."/>
            <person name="Sondergaard T.E."/>
            <person name="Sorensen J.L."/>
            <person name="Fitzpatrick D.A."/>
            <person name="Frisvad J.C."/>
            <person name="Nielsen K.L."/>
        </authorList>
    </citation>
    <scope>NUCLEOTIDE SEQUENCE [LARGE SCALE GENOMIC DNA]</scope>
    <source>
        <strain evidence="2 3">IBT 29057</strain>
    </source>
</reference>
<evidence type="ECO:0000313" key="2">
    <source>
        <dbReference type="EMBL" id="KAJ5572484.1"/>
    </source>
</evidence>
<comment type="caution">
    <text evidence="2">The sequence shown here is derived from an EMBL/GenBank/DDBJ whole genome shotgun (WGS) entry which is preliminary data.</text>
</comment>
<feature type="compositionally biased region" description="Low complexity" evidence="1">
    <location>
        <begin position="16"/>
        <end position="26"/>
    </location>
</feature>
<accession>A0AAD6DBC0</accession>
<sequence>MAKPPKQPSFRILSPNAAKNLANKNKPVPDAVQSQTTGAPLTPQPNIEGPKLSPKRPFSAFFSNLRQRYAALPNLSDGHVAAFESSHLSSL</sequence>
<dbReference type="Proteomes" id="UP001216150">
    <property type="component" value="Unassembled WGS sequence"/>
</dbReference>
<proteinExistence type="predicted"/>
<keyword evidence="3" id="KW-1185">Reference proteome</keyword>
<organism evidence="2 3">
    <name type="scientific">Penicillium hetheringtonii</name>
    <dbReference type="NCBI Taxonomy" id="911720"/>
    <lineage>
        <taxon>Eukaryota</taxon>
        <taxon>Fungi</taxon>
        <taxon>Dikarya</taxon>
        <taxon>Ascomycota</taxon>
        <taxon>Pezizomycotina</taxon>
        <taxon>Eurotiomycetes</taxon>
        <taxon>Eurotiomycetidae</taxon>
        <taxon>Eurotiales</taxon>
        <taxon>Aspergillaceae</taxon>
        <taxon>Penicillium</taxon>
    </lineage>
</organism>
<evidence type="ECO:0000256" key="1">
    <source>
        <dbReference type="SAM" id="MobiDB-lite"/>
    </source>
</evidence>
<gene>
    <name evidence="2" type="ORF">N7450_009468</name>
</gene>
<dbReference type="AlphaFoldDB" id="A0AAD6DBC0"/>
<dbReference type="EMBL" id="JAQJAC010000009">
    <property type="protein sequence ID" value="KAJ5572484.1"/>
    <property type="molecule type" value="Genomic_DNA"/>
</dbReference>
<evidence type="ECO:0000313" key="3">
    <source>
        <dbReference type="Proteomes" id="UP001216150"/>
    </source>
</evidence>
<name>A0AAD6DBC0_9EURO</name>
<feature type="region of interest" description="Disordered" evidence="1">
    <location>
        <begin position="1"/>
        <end position="57"/>
    </location>
</feature>